<dbReference type="EMBL" id="JBJQND010000002">
    <property type="protein sequence ID" value="KAL3884384.1"/>
    <property type="molecule type" value="Genomic_DNA"/>
</dbReference>
<dbReference type="PANTHER" id="PTHR10634:SF149">
    <property type="entry name" value="AN1-TYPE DOMAIN-CONTAINING PROTEIN-RELATED"/>
    <property type="match status" value="1"/>
</dbReference>
<dbReference type="SUPFAM" id="SSF57716">
    <property type="entry name" value="Glucocorticoid receptor-like (DNA-binding domain)"/>
    <property type="match status" value="1"/>
</dbReference>
<dbReference type="AlphaFoldDB" id="A0ABD3XDN9"/>
<dbReference type="PANTHER" id="PTHR10634">
    <property type="entry name" value="AN1-TYPE ZINC FINGER PROTEIN"/>
    <property type="match status" value="1"/>
</dbReference>
<dbReference type="Pfam" id="PF01428">
    <property type="entry name" value="zf-AN1"/>
    <property type="match status" value="1"/>
</dbReference>
<dbReference type="Gene3D" id="4.10.1110.10">
    <property type="entry name" value="AN1-like Zinc finger"/>
    <property type="match status" value="1"/>
</dbReference>
<comment type="caution">
    <text evidence="8">The sequence shown here is derived from an EMBL/GenBank/DDBJ whole genome shotgun (WGS) entry which is preliminary data.</text>
</comment>
<evidence type="ECO:0000256" key="2">
    <source>
        <dbReference type="ARBA" id="ARBA00022771"/>
    </source>
</evidence>
<keyword evidence="9" id="KW-1185">Reference proteome</keyword>
<protein>
    <submittedName>
        <fullName evidence="8">Uncharacterized protein</fullName>
    </submittedName>
</protein>
<keyword evidence="2 4" id="KW-0863">Zinc-finger</keyword>
<dbReference type="PROSITE" id="PS51039">
    <property type="entry name" value="ZF_AN1"/>
    <property type="match status" value="1"/>
</dbReference>
<feature type="domain" description="AN1-type" evidence="7">
    <location>
        <begin position="140"/>
        <end position="186"/>
    </location>
</feature>
<evidence type="ECO:0000259" key="7">
    <source>
        <dbReference type="PROSITE" id="PS51039"/>
    </source>
</evidence>
<dbReference type="InterPro" id="IPR035896">
    <property type="entry name" value="AN1-like_Znf"/>
</dbReference>
<dbReference type="FunFam" id="4.10.1110.10:FF:000001">
    <property type="entry name" value="Zinc finger AN1-type containing 6"/>
    <property type="match status" value="1"/>
</dbReference>
<dbReference type="PROSITE" id="PS51036">
    <property type="entry name" value="ZF_A20"/>
    <property type="match status" value="1"/>
</dbReference>
<evidence type="ECO:0000256" key="3">
    <source>
        <dbReference type="ARBA" id="ARBA00022833"/>
    </source>
</evidence>
<feature type="domain" description="A20-type" evidence="6">
    <location>
        <begin position="9"/>
        <end position="43"/>
    </location>
</feature>
<sequence>MEQNRNQNITPIGFCRNGCGFYGNEAFEGMCSKCYKDFKMSREGAVMDSQGENEVVNSMSATLAKTSIGSSSESSISTTVTSTASMSSMSTTPSIETATPTVAVPSTSQQKQQEKESEEMAIGATEAGDEGKSPDSSREKKKKNRCYSCKKKVGLTGFECRCGRLFCSIHRYSDKHDCNFNYKELAQEQIRKNNPIVVGEKIQKI</sequence>
<evidence type="ECO:0000313" key="9">
    <source>
        <dbReference type="Proteomes" id="UP001634394"/>
    </source>
</evidence>
<evidence type="ECO:0000259" key="6">
    <source>
        <dbReference type="PROSITE" id="PS51036"/>
    </source>
</evidence>
<organism evidence="8 9">
    <name type="scientific">Sinanodonta woodiana</name>
    <name type="common">Chinese pond mussel</name>
    <name type="synonym">Anodonta woodiana</name>
    <dbReference type="NCBI Taxonomy" id="1069815"/>
    <lineage>
        <taxon>Eukaryota</taxon>
        <taxon>Metazoa</taxon>
        <taxon>Spiralia</taxon>
        <taxon>Lophotrochozoa</taxon>
        <taxon>Mollusca</taxon>
        <taxon>Bivalvia</taxon>
        <taxon>Autobranchia</taxon>
        <taxon>Heteroconchia</taxon>
        <taxon>Palaeoheterodonta</taxon>
        <taxon>Unionida</taxon>
        <taxon>Unionoidea</taxon>
        <taxon>Unionidae</taxon>
        <taxon>Unioninae</taxon>
        <taxon>Sinanodonta</taxon>
    </lineage>
</organism>
<evidence type="ECO:0000256" key="5">
    <source>
        <dbReference type="SAM" id="MobiDB-lite"/>
    </source>
</evidence>
<dbReference type="InterPro" id="IPR000058">
    <property type="entry name" value="Znf_AN1"/>
</dbReference>
<dbReference type="Pfam" id="PF01754">
    <property type="entry name" value="zf-A20"/>
    <property type="match status" value="1"/>
</dbReference>
<dbReference type="SMART" id="SM00259">
    <property type="entry name" value="ZnF_A20"/>
    <property type="match status" value="1"/>
</dbReference>
<gene>
    <name evidence="8" type="ORF">ACJMK2_024528</name>
</gene>
<keyword evidence="1" id="KW-0479">Metal-binding</keyword>
<feature type="compositionally biased region" description="Basic and acidic residues" evidence="5">
    <location>
        <begin position="129"/>
        <end position="138"/>
    </location>
</feature>
<evidence type="ECO:0000256" key="4">
    <source>
        <dbReference type="PROSITE-ProRule" id="PRU00449"/>
    </source>
</evidence>
<name>A0ABD3XDN9_SINWO</name>
<dbReference type="GO" id="GO:0008270">
    <property type="term" value="F:zinc ion binding"/>
    <property type="evidence" value="ECO:0007669"/>
    <property type="project" value="UniProtKB-KW"/>
</dbReference>
<dbReference type="SUPFAM" id="SSF118310">
    <property type="entry name" value="AN1-like Zinc finger"/>
    <property type="match status" value="1"/>
</dbReference>
<dbReference type="InterPro" id="IPR002653">
    <property type="entry name" value="Znf_A20"/>
</dbReference>
<reference evidence="8 9" key="1">
    <citation type="submission" date="2024-11" db="EMBL/GenBank/DDBJ databases">
        <title>Chromosome-level genome assembly of the freshwater bivalve Anodonta woodiana.</title>
        <authorList>
            <person name="Chen X."/>
        </authorList>
    </citation>
    <scope>NUCLEOTIDE SEQUENCE [LARGE SCALE GENOMIC DNA]</scope>
    <source>
        <strain evidence="8">MN2024</strain>
        <tissue evidence="8">Gills</tissue>
    </source>
</reference>
<accession>A0ABD3XDN9</accession>
<evidence type="ECO:0000256" key="1">
    <source>
        <dbReference type="ARBA" id="ARBA00022723"/>
    </source>
</evidence>
<dbReference type="SMART" id="SM00154">
    <property type="entry name" value="ZnF_AN1"/>
    <property type="match status" value="1"/>
</dbReference>
<dbReference type="InterPro" id="IPR050652">
    <property type="entry name" value="AN1_A20_ZnFinger"/>
</dbReference>
<dbReference type="EMBL" id="JBJQND010000002">
    <property type="protein sequence ID" value="KAL3884385.1"/>
    <property type="molecule type" value="Genomic_DNA"/>
</dbReference>
<proteinExistence type="predicted"/>
<dbReference type="Gene3D" id="1.20.5.4770">
    <property type="match status" value="1"/>
</dbReference>
<keyword evidence="3" id="KW-0862">Zinc</keyword>
<dbReference type="Proteomes" id="UP001634394">
    <property type="component" value="Unassembled WGS sequence"/>
</dbReference>
<feature type="compositionally biased region" description="Polar residues" evidence="5">
    <location>
        <begin position="98"/>
        <end position="107"/>
    </location>
</feature>
<feature type="region of interest" description="Disordered" evidence="5">
    <location>
        <begin position="66"/>
        <end position="141"/>
    </location>
</feature>
<feature type="compositionally biased region" description="Low complexity" evidence="5">
    <location>
        <begin position="66"/>
        <end position="97"/>
    </location>
</feature>
<evidence type="ECO:0000313" key="8">
    <source>
        <dbReference type="EMBL" id="KAL3884384.1"/>
    </source>
</evidence>